<keyword evidence="5" id="KW-0677">Repeat</keyword>
<dbReference type="SUPFAM" id="SSF51120">
    <property type="entry name" value="beta-Roll"/>
    <property type="match status" value="13"/>
</dbReference>
<feature type="region of interest" description="Disordered" evidence="8">
    <location>
        <begin position="875"/>
        <end position="926"/>
    </location>
</feature>
<dbReference type="Proteomes" id="UP001329151">
    <property type="component" value="Chromosome"/>
</dbReference>
<reference evidence="10 11" key="1">
    <citation type="submission" date="2023-10" db="EMBL/GenBank/DDBJ databases">
        <title>Complete Genome Sequence of Limnobacter thiooxidans CS-K2T, Isolated from freshwater lake sediments in Bavaria, Germany.</title>
        <authorList>
            <person name="Naruki M."/>
            <person name="Watanabe A."/>
            <person name="Warashina T."/>
            <person name="Morita T."/>
            <person name="Arakawa K."/>
        </authorList>
    </citation>
    <scope>NUCLEOTIDE SEQUENCE [LARGE SCALE GENOMIC DNA]</scope>
    <source>
        <strain evidence="10 11">CS-K2</strain>
    </source>
</reference>
<dbReference type="GO" id="GO:0005509">
    <property type="term" value="F:calcium ion binding"/>
    <property type="evidence" value="ECO:0007669"/>
    <property type="project" value="InterPro"/>
</dbReference>
<feature type="region of interest" description="Disordered" evidence="8">
    <location>
        <begin position="275"/>
        <end position="373"/>
    </location>
</feature>
<dbReference type="InterPro" id="IPR018511">
    <property type="entry name" value="Hemolysin-typ_Ca-bd_CS"/>
</dbReference>
<dbReference type="InterPro" id="IPR050557">
    <property type="entry name" value="RTX_toxin/Mannuronan_C5-epim"/>
</dbReference>
<proteinExistence type="predicted"/>
<dbReference type="PROSITE" id="PS00330">
    <property type="entry name" value="HEMOLYSIN_CALCIUM"/>
    <property type="match status" value="7"/>
</dbReference>
<keyword evidence="7" id="KW-0472">Membrane</keyword>
<gene>
    <name evidence="10" type="ORF">RGQ30_02490</name>
</gene>
<evidence type="ECO:0000256" key="8">
    <source>
        <dbReference type="SAM" id="MobiDB-lite"/>
    </source>
</evidence>
<dbReference type="KEGG" id="lto:RGQ30_02490"/>
<evidence type="ECO:0000256" key="6">
    <source>
        <dbReference type="ARBA" id="ARBA00023026"/>
    </source>
</evidence>
<feature type="domain" description="Cyclic nucleotide-binding" evidence="9">
    <location>
        <begin position="91"/>
        <end position="129"/>
    </location>
</feature>
<feature type="compositionally biased region" description="Polar residues" evidence="8">
    <location>
        <begin position="364"/>
        <end position="373"/>
    </location>
</feature>
<feature type="compositionally biased region" description="Acidic residues" evidence="8">
    <location>
        <begin position="892"/>
        <end position="906"/>
    </location>
</feature>
<dbReference type="GO" id="GO:0090729">
    <property type="term" value="F:toxin activity"/>
    <property type="evidence" value="ECO:0007669"/>
    <property type="project" value="UniProtKB-KW"/>
</dbReference>
<evidence type="ECO:0000313" key="11">
    <source>
        <dbReference type="Proteomes" id="UP001329151"/>
    </source>
</evidence>
<evidence type="ECO:0000256" key="1">
    <source>
        <dbReference type="ARBA" id="ARBA00004370"/>
    </source>
</evidence>
<dbReference type="Gene3D" id="2.160.20.160">
    <property type="match status" value="1"/>
</dbReference>
<keyword evidence="11" id="KW-1185">Reference proteome</keyword>
<evidence type="ECO:0000256" key="3">
    <source>
        <dbReference type="ARBA" id="ARBA00022525"/>
    </source>
</evidence>
<keyword evidence="3" id="KW-0964">Secreted</keyword>
<evidence type="ECO:0000256" key="2">
    <source>
        <dbReference type="ARBA" id="ARBA00004613"/>
    </source>
</evidence>
<dbReference type="EMBL" id="AP028947">
    <property type="protein sequence ID" value="BET24748.1"/>
    <property type="molecule type" value="Genomic_DNA"/>
</dbReference>
<comment type="subcellular location">
    <subcellularLocation>
        <location evidence="1">Membrane</location>
    </subcellularLocation>
    <subcellularLocation>
        <location evidence="2">Secreted</location>
    </subcellularLocation>
</comment>
<dbReference type="Gene3D" id="2.150.10.10">
    <property type="entry name" value="Serralysin-like metalloprotease, C-terminal"/>
    <property type="match status" value="13"/>
</dbReference>
<evidence type="ECO:0000313" key="10">
    <source>
        <dbReference type="EMBL" id="BET24748.1"/>
    </source>
</evidence>
<feature type="compositionally biased region" description="Polar residues" evidence="8">
    <location>
        <begin position="275"/>
        <end position="287"/>
    </location>
</feature>
<dbReference type="PRINTS" id="PR01488">
    <property type="entry name" value="RTXTOXINA"/>
</dbReference>
<organism evidence="10 11">
    <name type="scientific">Limnobacter thiooxidans</name>
    <dbReference type="NCBI Taxonomy" id="131080"/>
    <lineage>
        <taxon>Bacteria</taxon>
        <taxon>Pseudomonadati</taxon>
        <taxon>Pseudomonadota</taxon>
        <taxon>Betaproteobacteria</taxon>
        <taxon>Burkholderiales</taxon>
        <taxon>Burkholderiaceae</taxon>
        <taxon>Limnobacter</taxon>
    </lineage>
</organism>
<dbReference type="GO" id="GO:0016020">
    <property type="term" value="C:membrane"/>
    <property type="evidence" value="ECO:0007669"/>
    <property type="project" value="UniProtKB-SubCell"/>
</dbReference>
<accession>A0AA86MAF3</accession>
<dbReference type="InterPro" id="IPR000595">
    <property type="entry name" value="cNMP-bd_dom"/>
</dbReference>
<dbReference type="InterPro" id="IPR001343">
    <property type="entry name" value="Hemolysn_Ca-bd"/>
</dbReference>
<dbReference type="Pfam" id="PF00353">
    <property type="entry name" value="HemolysinCabind"/>
    <property type="match status" value="18"/>
</dbReference>
<protein>
    <recommendedName>
        <fullName evidence="9">Cyclic nucleotide-binding domain-containing protein</fullName>
    </recommendedName>
</protein>
<feature type="compositionally biased region" description="Gly residues" evidence="8">
    <location>
        <begin position="288"/>
        <end position="300"/>
    </location>
</feature>
<evidence type="ECO:0000259" key="9">
    <source>
        <dbReference type="PROSITE" id="PS50042"/>
    </source>
</evidence>
<name>A0AA86MAF3_9BURK</name>
<dbReference type="PRINTS" id="PR00313">
    <property type="entry name" value="CABNDNGRPT"/>
</dbReference>
<dbReference type="InterPro" id="IPR011049">
    <property type="entry name" value="Serralysin-like_metalloprot_C"/>
</dbReference>
<dbReference type="PANTHER" id="PTHR38340:SF1">
    <property type="entry name" value="S-LAYER PROTEIN"/>
    <property type="match status" value="1"/>
</dbReference>
<dbReference type="GO" id="GO:0005576">
    <property type="term" value="C:extracellular region"/>
    <property type="evidence" value="ECO:0007669"/>
    <property type="project" value="UniProtKB-SubCell"/>
</dbReference>
<evidence type="ECO:0000256" key="5">
    <source>
        <dbReference type="ARBA" id="ARBA00022737"/>
    </source>
</evidence>
<dbReference type="InterPro" id="IPR003995">
    <property type="entry name" value="RTX_toxin_determinant-A"/>
</dbReference>
<evidence type="ECO:0000256" key="4">
    <source>
        <dbReference type="ARBA" id="ARBA00022656"/>
    </source>
</evidence>
<dbReference type="PANTHER" id="PTHR38340">
    <property type="entry name" value="S-LAYER PROTEIN"/>
    <property type="match status" value="1"/>
</dbReference>
<evidence type="ECO:0000256" key="7">
    <source>
        <dbReference type="ARBA" id="ARBA00023136"/>
    </source>
</evidence>
<keyword evidence="4" id="KW-0800">Toxin</keyword>
<dbReference type="PROSITE" id="PS50042">
    <property type="entry name" value="CNMP_BINDING_3"/>
    <property type="match status" value="1"/>
</dbReference>
<keyword evidence="6" id="KW-0843">Virulence</keyword>
<sequence length="2069" mass="209199">MGEFMSRIKNGTKTNDTIYGLNDSETINSGSGNDAVYAGNGNDIVNGGSGNDTVFGDAGDDVLNGGSGRDSLYVGGGHDIANGGDGDDSFYLSGVGNNDSIVLNGDAGDDRFFLSNGPTEISVQANGGEGDDVFSVNNSSFSQASSYVIQTGTGVDKIDVNGAQANARAPLDNVTVNDFTAGVNGDVIRLDSLMNWAQGYDGTVNPFFSATRYVTVTQSGADTLLLFDVDGAGTEYRFQTILRLKNLSSSSLVRENFEYQGINYLTSGAPNGTPITNNGANSNQTISGGTGGDSLNGAGGNDIVNGSGGNDFIQGGEGNDTLNGGSGADQLYGQDGNDVLNGDGGDDYIDGSAGDDTLNGGSGNDQLYDTEGNNSLNGGAGDDFLYSENRTDNSIQLLDGGSGDDTITVLGGHGVNATISAGEGEDDIRVTSTFSTGNGGNVTIATGAGVDTVSVSGLRPVFGELPTNVIITDFTAGEAGDIIDLLPLMAAVSGYDGISNPFNERNQYLRIAQHGSDVLLQLDPDGSGNQSAFQTVLIFQNLTVASLSSENFSLNGFGINPFVGQIALNASALNETIQSGSSEDLVNAGSGDDIVFGGGADDVLNGDAGNDQLYGDFGDDVLNGGAGRDRLFEYSGNNILSGGEGDDFLSVEVSEESTVQMLNGGAGDDDISILGGFGVAATVNGGEGDDNIQVNSRFLSNSGLGTITINTGTGVDIVGVGGIHALFKQTTTVVVINDFTAGVGGDVVDLLPLISYTQGYDGVTNPFAGANRFVRIVQNNSDVNLQFDVDGAGTEFSFRTVLTLKNTTTSSLVRENFSYNGVNFLPAGSANAAQVINNGASTNQTINGNTGDDNLNGAGGNDVIRGLAGRDSIFGGEGNDTIEGGSGSDTLSGDDGDDVINGESGDDFLSGGSGNDVVNGGTGRDTIYGDGGSDALNGGDGDDILFAGDSFGAIVSVNGDDGDDRVYVRGVLDGSQIIANGGAGDDLIQIEGGFSGDLNASGLVQVTTGSGSDTISIDANKMVFNKATLDTIIVTDFQTGTGGDVIDLSRLFVFPFSSDGSNPFAAGFLRLVQSGSSVLLQFDRDARGLDSSFQTVVTLLNVDITTFLPENFNPPASPYADPPTVNSEIILGTSADDILDGLGGDDAIYGLAGSDRLMGGAGNDTLLGGLGDDTYLIDDLTDSVIEKAGEGNDTVRSTIDYELGTHVENLVLTGSNPVNGTGNSLSNFILGNSAANVISGLDGNDTLDGGNGNDQLFGGAGDDRLIVADTGFGTDLADGGEGNDTIVVSSIDGITAVSGQVTVIGGAGNDSITVTMDSGSSNVDAGIGDDFVSLHTNFNGSTSVANLGVGNDTVALSGASHVLTLGAGSDLVITNAFNASIGLAMSLTVTDFTVGTMGDKLDFQDYLKYATNYAGGNPFQSGHSRLSQAGADTLLEFSFTGVGGSYVQVALLQNVQIDQLREENFVPASLPVTNVPTEGADSLLGTAQDDVIEALGGDDTVEGLAGNDTLNGGAGNDTLKGGLGNDVYSVDSTLDQVIEATNEGNDSVLSSVTFTLAVNVENLTLTGNGAINATGNTLANVLIGNDAANSLAGGNGNDILIGGGGNDRLDGGGNNDNMRGGTGNDTYVVNSSADAVIENAAEGDDTVSSSISYTLGANLERLALSGGAALNGTGNQLANFISGNTGANILLGGEGDDTLSGLNGNDTLDGGTGNDSMNGGAGDDTFFVDSGLDQVIEAANSGSDTVNSLLSYTLGANLENLNLVGQGQLTGTGNTLNNVISGNASANILDGGIGVDTLMGGAGNDTYIVENVADVVVESSSSGTDTVLSSVSYTLGNNVERLTLTGSSATSGTGNSLANTLNGNTGNNQLNGGAGNDRINGGQGADEMIGGTGNDTYWVDNAGDTVIEVANEGIDSVNSSVSYQLADFIENLTALAAGNISLTGNSSDNRIIGNSGNNTLVGDLGSDLLVGGAGGDRFVFTSADDSNGIDSMDSILDFLSGVDVIDLSAMNIGGDFVFIREEFFDETDASGQIRFESGTLFLSTNADSEAELVIDLVGVAQLGAEDLIL</sequence>